<sequence length="58" mass="6389">MGKPGVVISEKGHGRPTGWCGAPALQDNLQLHYGKGRTIKKAAFDIFKQQKFFYPAKA</sequence>
<keyword evidence="2" id="KW-1185">Reference proteome</keyword>
<name>A0ABW8MMC6_9BURK</name>
<gene>
    <name evidence="1" type="ORF">ABH943_004837</name>
</gene>
<comment type="caution">
    <text evidence="1">The sequence shown here is derived from an EMBL/GenBank/DDBJ whole genome shotgun (WGS) entry which is preliminary data.</text>
</comment>
<protein>
    <submittedName>
        <fullName evidence="1">Uncharacterized protein</fullName>
    </submittedName>
</protein>
<dbReference type="Proteomes" id="UP001620514">
    <property type="component" value="Unassembled WGS sequence"/>
</dbReference>
<reference evidence="1 2" key="1">
    <citation type="submission" date="2024-11" db="EMBL/GenBank/DDBJ databases">
        <title>Using genomics to understand microbial adaptation to soil warming.</title>
        <authorList>
            <person name="Deangelis K.M. PhD."/>
        </authorList>
    </citation>
    <scope>NUCLEOTIDE SEQUENCE [LARGE SCALE GENOMIC DNA]</scope>
    <source>
        <strain evidence="1 2">GAS97</strain>
    </source>
</reference>
<evidence type="ECO:0000313" key="1">
    <source>
        <dbReference type="EMBL" id="MFK4444815.1"/>
    </source>
</evidence>
<proteinExistence type="predicted"/>
<dbReference type="EMBL" id="JBIYDN010000016">
    <property type="protein sequence ID" value="MFK4444815.1"/>
    <property type="molecule type" value="Genomic_DNA"/>
</dbReference>
<dbReference type="RefSeq" id="WP_404609895.1">
    <property type="nucleotide sequence ID" value="NZ_JBIYDN010000016.1"/>
</dbReference>
<accession>A0ABW8MMC6</accession>
<organism evidence="1 2">
    <name type="scientific">Caballeronia udeis</name>
    <dbReference type="NCBI Taxonomy" id="1232866"/>
    <lineage>
        <taxon>Bacteria</taxon>
        <taxon>Pseudomonadati</taxon>
        <taxon>Pseudomonadota</taxon>
        <taxon>Betaproteobacteria</taxon>
        <taxon>Burkholderiales</taxon>
        <taxon>Burkholderiaceae</taxon>
        <taxon>Caballeronia</taxon>
    </lineage>
</organism>
<evidence type="ECO:0000313" key="2">
    <source>
        <dbReference type="Proteomes" id="UP001620514"/>
    </source>
</evidence>